<dbReference type="HOGENOM" id="CLU_1111727_0_0_1"/>
<sequence>MIGALRNSSCRSARLMTGLSQARLFHQSVSRLNLDPEREKYIAYKLSILPKQKDIYQNDDGTPRAPSDEELKIIAELNALSGQRDLSLSETFSLGQYKNLYNANSKLLETLDISSARIIDKIPYEDTATGETKWLTVREGDDHKGFEGIVSYMLVPTLVLFLIVIAFREDMSVNDWAVRELVLRVKETAQLENDVEVLKELDSFGKPEEAFAVRRLGDKDSVFIERILSGEYDKLAGLKVKEKLPIFTQKD</sequence>
<dbReference type="Proteomes" id="UP000019384">
    <property type="component" value="Unassembled WGS sequence"/>
</dbReference>
<reference evidence="2" key="1">
    <citation type="submission" date="2013-12" db="EMBL/GenBank/DDBJ databases">
        <authorList>
            <person name="Genoscope - CEA"/>
        </authorList>
    </citation>
    <scope>NUCLEOTIDE SEQUENCE</scope>
    <source>
        <strain evidence="2">CBS 1993</strain>
    </source>
</reference>
<dbReference type="STRING" id="1382522.W6MTL5"/>
<proteinExistence type="predicted"/>
<keyword evidence="3" id="KW-1185">Reference proteome</keyword>
<keyword evidence="1" id="KW-1133">Transmembrane helix</keyword>
<dbReference type="RefSeq" id="XP_022460517.1">
    <property type="nucleotide sequence ID" value="XM_022601253.1"/>
</dbReference>
<name>W6MTL5_9ASCO</name>
<feature type="transmembrane region" description="Helical" evidence="1">
    <location>
        <begin position="149"/>
        <end position="167"/>
    </location>
</feature>
<keyword evidence="1" id="KW-0472">Membrane</keyword>
<protein>
    <submittedName>
        <fullName evidence="2">Uncharacterized protein</fullName>
    </submittedName>
</protein>
<keyword evidence="1" id="KW-0812">Transmembrane</keyword>
<organism evidence="2 3">
    <name type="scientific">Kuraishia capsulata CBS 1993</name>
    <dbReference type="NCBI Taxonomy" id="1382522"/>
    <lineage>
        <taxon>Eukaryota</taxon>
        <taxon>Fungi</taxon>
        <taxon>Dikarya</taxon>
        <taxon>Ascomycota</taxon>
        <taxon>Saccharomycotina</taxon>
        <taxon>Pichiomycetes</taxon>
        <taxon>Pichiales</taxon>
        <taxon>Pichiaceae</taxon>
        <taxon>Kuraishia</taxon>
    </lineage>
</organism>
<evidence type="ECO:0000256" key="1">
    <source>
        <dbReference type="SAM" id="Phobius"/>
    </source>
</evidence>
<dbReference type="OrthoDB" id="2147978at2759"/>
<dbReference type="AlphaFoldDB" id="W6MTL5"/>
<reference evidence="2" key="2">
    <citation type="submission" date="2014-02" db="EMBL/GenBank/DDBJ databases">
        <title>Complete DNA sequence of /Kuraishia capsulata/ illustrates novel genomic features among budding yeasts (/Saccharomycotina/).</title>
        <authorList>
            <person name="Morales L."/>
            <person name="Noel B."/>
            <person name="Porcel B."/>
            <person name="Marcet-Houben M."/>
            <person name="Hullo M-F."/>
            <person name="Sacerdot C."/>
            <person name="Tekaia F."/>
            <person name="Leh-Louis V."/>
            <person name="Despons L."/>
            <person name="Khanna V."/>
            <person name="Aury J-M."/>
            <person name="Barbe V."/>
            <person name="Couloux A."/>
            <person name="Labadie K."/>
            <person name="Pelletier E."/>
            <person name="Souciet J-L."/>
            <person name="Boekhout T."/>
            <person name="Gabaldon T."/>
            <person name="Wincker P."/>
            <person name="Dujon B."/>
        </authorList>
    </citation>
    <scope>NUCLEOTIDE SEQUENCE</scope>
    <source>
        <strain evidence="2">CBS 1993</strain>
    </source>
</reference>
<evidence type="ECO:0000313" key="2">
    <source>
        <dbReference type="EMBL" id="CDK28527.1"/>
    </source>
</evidence>
<gene>
    <name evidence="2" type="ORF">KUCA_T00004510001</name>
</gene>
<evidence type="ECO:0000313" key="3">
    <source>
        <dbReference type="Proteomes" id="UP000019384"/>
    </source>
</evidence>
<dbReference type="EMBL" id="HG793129">
    <property type="protein sequence ID" value="CDK28527.1"/>
    <property type="molecule type" value="Genomic_DNA"/>
</dbReference>
<dbReference type="GeneID" id="34521905"/>
<accession>W6MTL5</accession>